<comment type="caution">
    <text evidence="1">The sequence shown here is derived from an EMBL/GenBank/DDBJ whole genome shotgun (WGS) entry which is preliminary data.</text>
</comment>
<name>A0AAV4DMB0_9GAST</name>
<organism evidence="1 2">
    <name type="scientific">Plakobranchus ocellatus</name>
    <dbReference type="NCBI Taxonomy" id="259542"/>
    <lineage>
        <taxon>Eukaryota</taxon>
        <taxon>Metazoa</taxon>
        <taxon>Spiralia</taxon>
        <taxon>Lophotrochozoa</taxon>
        <taxon>Mollusca</taxon>
        <taxon>Gastropoda</taxon>
        <taxon>Heterobranchia</taxon>
        <taxon>Euthyneura</taxon>
        <taxon>Panpulmonata</taxon>
        <taxon>Sacoglossa</taxon>
        <taxon>Placobranchoidea</taxon>
        <taxon>Plakobranchidae</taxon>
        <taxon>Plakobranchus</taxon>
    </lineage>
</organism>
<gene>
    <name evidence="1" type="ORF">PoB_007175200</name>
</gene>
<accession>A0AAV4DMB0</accession>
<keyword evidence="2" id="KW-1185">Reference proteome</keyword>
<dbReference type="EMBL" id="BLXT01008026">
    <property type="protein sequence ID" value="GFO45247.1"/>
    <property type="molecule type" value="Genomic_DNA"/>
</dbReference>
<protein>
    <submittedName>
        <fullName evidence="1">Uncharacterized protein</fullName>
    </submittedName>
</protein>
<proteinExistence type="predicted"/>
<reference evidence="1 2" key="1">
    <citation type="journal article" date="2021" name="Elife">
        <title>Chloroplast acquisition without the gene transfer in kleptoplastic sea slugs, Plakobranchus ocellatus.</title>
        <authorList>
            <person name="Maeda T."/>
            <person name="Takahashi S."/>
            <person name="Yoshida T."/>
            <person name="Shimamura S."/>
            <person name="Takaki Y."/>
            <person name="Nagai Y."/>
            <person name="Toyoda A."/>
            <person name="Suzuki Y."/>
            <person name="Arimoto A."/>
            <person name="Ishii H."/>
            <person name="Satoh N."/>
            <person name="Nishiyama T."/>
            <person name="Hasebe M."/>
            <person name="Maruyama T."/>
            <person name="Minagawa J."/>
            <person name="Obokata J."/>
            <person name="Shigenobu S."/>
        </authorList>
    </citation>
    <scope>NUCLEOTIDE SEQUENCE [LARGE SCALE GENOMIC DNA]</scope>
</reference>
<dbReference type="Proteomes" id="UP000735302">
    <property type="component" value="Unassembled WGS sequence"/>
</dbReference>
<dbReference type="AlphaFoldDB" id="A0AAV4DMB0"/>
<sequence length="91" mass="10057">MYVRGQVKAISTHGFVTFKPVTSKSKDGSTQWASDHFYTAFLEKVSLISCLKSKVPKEGLILNVIADLDQVKVTFKAASPTISMNFVCEQL</sequence>
<evidence type="ECO:0000313" key="2">
    <source>
        <dbReference type="Proteomes" id="UP000735302"/>
    </source>
</evidence>
<evidence type="ECO:0000313" key="1">
    <source>
        <dbReference type="EMBL" id="GFO45247.1"/>
    </source>
</evidence>